<sequence length="75" mass="8264">MWSTSLSLGFSNSPSRRWKSSLVAPTSAVVSLPSKARRCAISCHVKGSIVLIPPYYVPSLPNYDLTRVKTQPCLR</sequence>
<reference evidence="1 2" key="1">
    <citation type="submission" date="2024-03" db="EMBL/GenBank/DDBJ databases">
        <authorList>
            <person name="Gkanogiannis A."/>
            <person name="Becerra Lopez-Lavalle L."/>
        </authorList>
    </citation>
    <scope>NUCLEOTIDE SEQUENCE [LARGE SCALE GENOMIC DNA]</scope>
</reference>
<protein>
    <submittedName>
        <fullName evidence="1">Uncharacterized protein</fullName>
    </submittedName>
</protein>
<keyword evidence="2" id="KW-1185">Reference proteome</keyword>
<dbReference type="Proteomes" id="UP001642487">
    <property type="component" value="Chromosome 7"/>
</dbReference>
<evidence type="ECO:0000313" key="1">
    <source>
        <dbReference type="EMBL" id="CAK9326055.1"/>
    </source>
</evidence>
<name>A0ABP0YZU3_9ROSI</name>
<feature type="non-terminal residue" evidence="1">
    <location>
        <position position="1"/>
    </location>
</feature>
<organism evidence="1 2">
    <name type="scientific">Citrullus colocynthis</name>
    <name type="common">colocynth</name>
    <dbReference type="NCBI Taxonomy" id="252529"/>
    <lineage>
        <taxon>Eukaryota</taxon>
        <taxon>Viridiplantae</taxon>
        <taxon>Streptophyta</taxon>
        <taxon>Embryophyta</taxon>
        <taxon>Tracheophyta</taxon>
        <taxon>Spermatophyta</taxon>
        <taxon>Magnoliopsida</taxon>
        <taxon>eudicotyledons</taxon>
        <taxon>Gunneridae</taxon>
        <taxon>Pentapetalae</taxon>
        <taxon>rosids</taxon>
        <taxon>fabids</taxon>
        <taxon>Cucurbitales</taxon>
        <taxon>Cucurbitaceae</taxon>
        <taxon>Benincaseae</taxon>
        <taxon>Citrullus</taxon>
    </lineage>
</organism>
<dbReference type="EMBL" id="OZ021741">
    <property type="protein sequence ID" value="CAK9326055.1"/>
    <property type="molecule type" value="Genomic_DNA"/>
</dbReference>
<evidence type="ECO:0000313" key="2">
    <source>
        <dbReference type="Proteomes" id="UP001642487"/>
    </source>
</evidence>
<accession>A0ABP0YZU3</accession>
<proteinExistence type="predicted"/>
<gene>
    <name evidence="1" type="ORF">CITCOLO1_LOCUS18382</name>
</gene>